<dbReference type="CDD" id="cd00118">
    <property type="entry name" value="LysM"/>
    <property type="match status" value="2"/>
</dbReference>
<dbReference type="PROSITE" id="PS51782">
    <property type="entry name" value="LYSM"/>
    <property type="match status" value="2"/>
</dbReference>
<dbReference type="Proteomes" id="UP000594468">
    <property type="component" value="Chromosome"/>
</dbReference>
<dbReference type="SMART" id="SM00257">
    <property type="entry name" value="LysM"/>
    <property type="match status" value="2"/>
</dbReference>
<protein>
    <submittedName>
        <fullName evidence="2">LysM peptidoglycan-binding domain-containing protein</fullName>
    </submittedName>
</protein>
<keyword evidence="3" id="KW-1185">Reference proteome</keyword>
<accession>A0A7S8E7U1</accession>
<proteinExistence type="predicted"/>
<dbReference type="SUPFAM" id="SSF54106">
    <property type="entry name" value="LysM domain"/>
    <property type="match status" value="2"/>
</dbReference>
<dbReference type="InterPro" id="IPR018392">
    <property type="entry name" value="LysM"/>
</dbReference>
<dbReference type="EMBL" id="CP062983">
    <property type="protein sequence ID" value="QPC81952.1"/>
    <property type="molecule type" value="Genomic_DNA"/>
</dbReference>
<dbReference type="RefSeq" id="WP_195170022.1">
    <property type="nucleotide sequence ID" value="NZ_CP062983.1"/>
</dbReference>
<dbReference type="KEGG" id="pmet:G4Y79_20025"/>
<evidence type="ECO:0000313" key="3">
    <source>
        <dbReference type="Proteomes" id="UP000594468"/>
    </source>
</evidence>
<reference evidence="2 3" key="1">
    <citation type="submission" date="2020-02" db="EMBL/GenBank/DDBJ databases">
        <authorList>
            <person name="Zheng R.K."/>
            <person name="Sun C.M."/>
        </authorList>
    </citation>
    <scope>NUCLEOTIDE SEQUENCE [LARGE SCALE GENOMIC DNA]</scope>
    <source>
        <strain evidence="3">rifampicinis</strain>
    </source>
</reference>
<sequence length="196" mass="21399">MPQKQRRRIYWTTAIVFFATVFVAFAQPALNYVVVAGDVLDLIALEYDVSLSCVADANTLNDPGLIFPGDVITIPQECPAYNGQSYIPGISDQRDQVIGQGGGSVSVMVESQGRLRTTCNYDPILQRNFNGSTYTVQQFDMLDFIACDLDVQTKCLAEANNLSNPGYLQIGQELSVDVSCPAWGEPISSEAIENIS</sequence>
<name>A0A7S8E7U1_9CHLR</name>
<feature type="domain" description="LysM" evidence="1">
    <location>
        <begin position="132"/>
        <end position="176"/>
    </location>
</feature>
<organism evidence="2 3">
    <name type="scientific">Phototrophicus methaneseepsis</name>
    <dbReference type="NCBI Taxonomy" id="2710758"/>
    <lineage>
        <taxon>Bacteria</taxon>
        <taxon>Bacillati</taxon>
        <taxon>Chloroflexota</taxon>
        <taxon>Candidatus Thermofontia</taxon>
        <taxon>Phototrophicales</taxon>
        <taxon>Phototrophicaceae</taxon>
        <taxon>Phototrophicus</taxon>
    </lineage>
</organism>
<dbReference type="Pfam" id="PF01476">
    <property type="entry name" value="LysM"/>
    <property type="match status" value="2"/>
</dbReference>
<gene>
    <name evidence="2" type="ORF">G4Y79_20025</name>
</gene>
<dbReference type="AlphaFoldDB" id="A0A7S8E7U1"/>
<evidence type="ECO:0000313" key="2">
    <source>
        <dbReference type="EMBL" id="QPC81952.1"/>
    </source>
</evidence>
<dbReference type="Gene3D" id="3.10.350.10">
    <property type="entry name" value="LysM domain"/>
    <property type="match status" value="2"/>
</dbReference>
<dbReference type="InterPro" id="IPR036779">
    <property type="entry name" value="LysM_dom_sf"/>
</dbReference>
<evidence type="ECO:0000259" key="1">
    <source>
        <dbReference type="PROSITE" id="PS51782"/>
    </source>
</evidence>
<feature type="domain" description="LysM" evidence="1">
    <location>
        <begin position="30"/>
        <end position="74"/>
    </location>
</feature>